<dbReference type="InterPro" id="IPR027417">
    <property type="entry name" value="P-loop_NTPase"/>
</dbReference>
<dbReference type="EMBL" id="SSFX01000024">
    <property type="protein sequence ID" value="TXI30017.1"/>
    <property type="molecule type" value="Genomic_DNA"/>
</dbReference>
<dbReference type="Gene3D" id="3.40.50.300">
    <property type="entry name" value="P-loop containing nucleotide triphosphate hydrolases"/>
    <property type="match status" value="1"/>
</dbReference>
<protein>
    <recommendedName>
        <fullName evidence="3">NACHT domain-containing protein</fullName>
    </recommendedName>
</protein>
<dbReference type="Proteomes" id="UP000321055">
    <property type="component" value="Unassembled WGS sequence"/>
</dbReference>
<sequence>MSDNKCTFPWLRYWFPEGDKDNTFVQDGYLTLPSSEYSHYYPAIPKQLSELTQTPVLILLGEPGYGKSQALEDEKQRLEKEQTEDLVIFEDLKTFVSGSEQRLLDANKFKLVEQGCRLWILLDGLDECTLPASGDWLISNFINKINNPERVFVRITCRPSHWPEKLEKAFLERWHSVVKSPVELWRLCPLRQDDIRIAANTSQIDAEDFLNTVAERNAEQLAALPVTLRFMLILFQEKRLPQLRTEIFEQGLELLCNDSPDREASGIKSQIPTGDRFQVAAKIALGYILQGCNSIWLGSRVQCPSGLFDANEVTSKKAGQEINDNAVKETLELTGIFARLDGKRFQFASRTFAEFLAAWYIAKSTVPTQQKLKVLLHPDSQRLIPDLRETAAWLAALDTGFRAWLVNHEPEAALEADFATLAQVDLPVLVDGLLRLAVEEQRYFYAAQRLVRLKYPGLESKLSAVIADNSAAFSARALAIRIAEACELQSLGTELADLALNDREDFELRKLAVSCMENTDDSAKKRLIPLAVSEHDLSLKAMALSVLGTSLMGAQDFFREISPEYIDTGSYELRNLIDDDSFLDKLDTKDLIIGLRWIAKHAPISHDQFTPNRLKCRLIAKAFDHLDTNGVVEALVETMIALCSHYDFLFDGLEKNNPQNLFDNTINRRIVLTELISQVDASDIWKFISLNCFREEDCLWLFAQLDSLSLVSERRVIATIIELLIWRHMNRDAVEEALNRAGVEVNNPDPILKEHLASIIIPMDLSNEKTIHTKNQYWELQSLTNTRKKKQLLQSDILPNPPEFYIQINLAACEAGDFNRCLYLIEVLAMQENGTLVFARDPNSLPGWKNADNTLRNRIASVAVNYLESAVPPNDEVLLQNSRTFAQAACGLAVAIVADTDNLQRLSNEHLSRWCLVVVTHFFELEIQQRIFRQIRSIIPEAFDIAVLKRADRDAKEGNIHFLESCEEIWHPSFLQHLAVNRLNSPDWPFYCRLRLAELLIRKEVDGVLEQLIDWLTTESDSNNRCAVSVSIFSNVFAQGWPTLQKLLTDEIELAREVILAVADNVRHGTAIYAKLDTEQLGWLYDKTRGLFPPKEDPPIPNHPFSPTRRHDVANFRNNIIERLVSLATPSAIKELDRICKAYPDTTWLIRAKADACKNLWQQERTRLSFAESIRLLSDTHASVVRNSLELMNVIKEALQRFAHEAQHGSPPLVTFLWNEGQKKPFSEQRLSDFLKFYLEREWRGGRIIINREVEIKNLHDFGIGERTDLLVQAISADGNIDQSHPRVVIEVKPDNKAKPHKDIPDQLVGKYLDGESRTCGIYLVGWFGKSHSPIEKLRENADQCALENTSEKIKINSIVIDLCHPCLGVT</sequence>
<evidence type="ECO:0000313" key="2">
    <source>
        <dbReference type="Proteomes" id="UP000321055"/>
    </source>
</evidence>
<evidence type="ECO:0000313" key="1">
    <source>
        <dbReference type="EMBL" id="TXI30017.1"/>
    </source>
</evidence>
<gene>
    <name evidence="1" type="ORF">E6Q60_03055</name>
</gene>
<accession>A0A5C7VWK8</accession>
<organism evidence="1 2">
    <name type="scientific">Nitrosomonas oligotropha</name>
    <dbReference type="NCBI Taxonomy" id="42354"/>
    <lineage>
        <taxon>Bacteria</taxon>
        <taxon>Pseudomonadati</taxon>
        <taxon>Pseudomonadota</taxon>
        <taxon>Betaproteobacteria</taxon>
        <taxon>Nitrosomonadales</taxon>
        <taxon>Nitrosomonadaceae</taxon>
        <taxon>Nitrosomonas</taxon>
    </lineage>
</organism>
<reference evidence="1 2" key="1">
    <citation type="submission" date="2018-09" db="EMBL/GenBank/DDBJ databases">
        <title>Metagenome Assembled Genomes from an Advanced Water Purification Facility.</title>
        <authorList>
            <person name="Stamps B.W."/>
            <person name="Spear J.R."/>
        </authorList>
    </citation>
    <scope>NUCLEOTIDE SEQUENCE [LARGE SCALE GENOMIC DNA]</scope>
    <source>
        <strain evidence="1">Bin_54_1</strain>
    </source>
</reference>
<comment type="caution">
    <text evidence="1">The sequence shown here is derived from an EMBL/GenBank/DDBJ whole genome shotgun (WGS) entry which is preliminary data.</text>
</comment>
<name>A0A5C7VWK8_9PROT</name>
<evidence type="ECO:0008006" key="3">
    <source>
        <dbReference type="Google" id="ProtNLM"/>
    </source>
</evidence>
<proteinExistence type="predicted"/>